<evidence type="ECO:0000313" key="1">
    <source>
        <dbReference type="EMBL" id="RGS81423.1"/>
    </source>
</evidence>
<gene>
    <name evidence="1" type="ORF">DWX70_18605</name>
</gene>
<organism evidence="1 2">
    <name type="scientific">Bacteroides ovatus</name>
    <dbReference type="NCBI Taxonomy" id="28116"/>
    <lineage>
        <taxon>Bacteria</taxon>
        <taxon>Pseudomonadati</taxon>
        <taxon>Bacteroidota</taxon>
        <taxon>Bacteroidia</taxon>
        <taxon>Bacteroidales</taxon>
        <taxon>Bacteroidaceae</taxon>
        <taxon>Bacteroides</taxon>
    </lineage>
</organism>
<dbReference type="AlphaFoldDB" id="A0A395VXF7"/>
<dbReference type="Proteomes" id="UP000266492">
    <property type="component" value="Unassembled WGS sequence"/>
</dbReference>
<dbReference type="RefSeq" id="WP_118419041.1">
    <property type="nucleotide sequence ID" value="NZ_QRVZ01000017.1"/>
</dbReference>
<accession>A0A395VXF7</accession>
<dbReference type="EMBL" id="QRVZ01000017">
    <property type="protein sequence ID" value="RGS81423.1"/>
    <property type="molecule type" value="Genomic_DNA"/>
</dbReference>
<sequence length="168" mass="19027">MADGKEESINIVQFLKTNSGKKGEGMPVVRNPQFYFREGFCWNNVLTTYMKCKKKEKTVQSTESMSFFSCVNQVPEFYLISLMNSRFAAIYVDNFINSTSHCTTGDAKLIPVLIPDNEILKSCNRLFTSAFELKKSVAKGITTDISIQSELEIIEEENDNLIACLYSI</sequence>
<reference evidence="1 2" key="1">
    <citation type="submission" date="2018-08" db="EMBL/GenBank/DDBJ databases">
        <title>A genome reference for cultivated species of the human gut microbiota.</title>
        <authorList>
            <person name="Zou Y."/>
            <person name="Xue W."/>
            <person name="Luo G."/>
        </authorList>
    </citation>
    <scope>NUCLEOTIDE SEQUENCE [LARGE SCALE GENOMIC DNA]</scope>
    <source>
        <strain evidence="1 2">AF20-9LB</strain>
    </source>
</reference>
<comment type="caution">
    <text evidence="1">The sequence shown here is derived from an EMBL/GenBank/DDBJ whole genome shotgun (WGS) entry which is preliminary data.</text>
</comment>
<dbReference type="GO" id="GO:0032259">
    <property type="term" value="P:methylation"/>
    <property type="evidence" value="ECO:0007669"/>
    <property type="project" value="UniProtKB-KW"/>
</dbReference>
<proteinExistence type="predicted"/>
<keyword evidence="1" id="KW-0808">Transferase</keyword>
<name>A0A395VXF7_BACOV</name>
<keyword evidence="1" id="KW-0489">Methyltransferase</keyword>
<protein>
    <submittedName>
        <fullName evidence="1">DNA modification methylase</fullName>
    </submittedName>
</protein>
<evidence type="ECO:0000313" key="2">
    <source>
        <dbReference type="Proteomes" id="UP000266492"/>
    </source>
</evidence>
<dbReference type="GO" id="GO:0008168">
    <property type="term" value="F:methyltransferase activity"/>
    <property type="evidence" value="ECO:0007669"/>
    <property type="project" value="UniProtKB-KW"/>
</dbReference>